<name>A0AAD4MYL4_9BILA</name>
<comment type="caution">
    <text evidence="1">The sequence shown here is derived from an EMBL/GenBank/DDBJ whole genome shotgun (WGS) entry which is preliminary data.</text>
</comment>
<keyword evidence="2" id="KW-1185">Reference proteome</keyword>
<dbReference type="InterPro" id="IPR015943">
    <property type="entry name" value="WD40/YVTN_repeat-like_dom_sf"/>
</dbReference>
<evidence type="ECO:0000313" key="1">
    <source>
        <dbReference type="EMBL" id="KAI1708911.1"/>
    </source>
</evidence>
<dbReference type="Proteomes" id="UP001201812">
    <property type="component" value="Unassembled WGS sequence"/>
</dbReference>
<proteinExistence type="predicted"/>
<gene>
    <name evidence="1" type="ORF">DdX_11674</name>
</gene>
<protein>
    <submittedName>
        <fullName evidence="1">DmX-like protein 1</fullName>
    </submittedName>
</protein>
<reference evidence="1" key="1">
    <citation type="submission" date="2022-01" db="EMBL/GenBank/DDBJ databases">
        <title>Genome Sequence Resource for Two Populations of Ditylenchus destructor, the Migratory Endoparasitic Phytonematode.</title>
        <authorList>
            <person name="Zhang H."/>
            <person name="Lin R."/>
            <person name="Xie B."/>
        </authorList>
    </citation>
    <scope>NUCLEOTIDE SEQUENCE</scope>
    <source>
        <strain evidence="1">BazhouSP</strain>
    </source>
</reference>
<dbReference type="EMBL" id="JAKKPZ010000033">
    <property type="protein sequence ID" value="KAI1708911.1"/>
    <property type="molecule type" value="Genomic_DNA"/>
</dbReference>
<dbReference type="GO" id="GO:0043291">
    <property type="term" value="C:RAVE complex"/>
    <property type="evidence" value="ECO:0007669"/>
    <property type="project" value="TreeGrafter"/>
</dbReference>
<organism evidence="1 2">
    <name type="scientific">Ditylenchus destructor</name>
    <dbReference type="NCBI Taxonomy" id="166010"/>
    <lineage>
        <taxon>Eukaryota</taxon>
        <taxon>Metazoa</taxon>
        <taxon>Ecdysozoa</taxon>
        <taxon>Nematoda</taxon>
        <taxon>Chromadorea</taxon>
        <taxon>Rhabditida</taxon>
        <taxon>Tylenchina</taxon>
        <taxon>Tylenchomorpha</taxon>
        <taxon>Sphaerularioidea</taxon>
        <taxon>Anguinidae</taxon>
        <taxon>Anguininae</taxon>
        <taxon>Ditylenchus</taxon>
    </lineage>
</organism>
<dbReference type="AlphaFoldDB" id="A0AAD4MYL4"/>
<dbReference type="InterPro" id="IPR052208">
    <property type="entry name" value="DmX-like/RAVE_component"/>
</dbReference>
<evidence type="ECO:0000313" key="2">
    <source>
        <dbReference type="Proteomes" id="UP001201812"/>
    </source>
</evidence>
<dbReference type="Gene3D" id="2.130.10.10">
    <property type="entry name" value="YVTN repeat-like/Quinoprotein amine dehydrogenase"/>
    <property type="match status" value="1"/>
</dbReference>
<sequence>MSAHQVVIGALNPHENCYSIGSVDGLNFIACAVGSDVVILASDFQRIQVIPGSAYKREEIVSSINCCADSGKVSVCYGSTIRILEPTLSDGKSGNIFSYRWVESQSIELDAIVDSVQWVLDGLRLLVLADCDLLLYQHKMLSTAVNDKPSPSGVKFVLSDEDSAWEIVWRTKLSSKVKYVKFSPDGSLFATCGEKDRFVKIWYQERGKDNFVSLLDKYKIIFC</sequence>
<accession>A0AAD4MYL4</accession>
<dbReference type="PANTHER" id="PTHR13950:SF9">
    <property type="entry name" value="RABCONNECTIN-3A"/>
    <property type="match status" value="1"/>
</dbReference>
<dbReference type="GO" id="GO:0007035">
    <property type="term" value="P:vacuolar acidification"/>
    <property type="evidence" value="ECO:0007669"/>
    <property type="project" value="TreeGrafter"/>
</dbReference>
<dbReference type="InterPro" id="IPR036322">
    <property type="entry name" value="WD40_repeat_dom_sf"/>
</dbReference>
<dbReference type="SUPFAM" id="SSF50978">
    <property type="entry name" value="WD40 repeat-like"/>
    <property type="match status" value="1"/>
</dbReference>
<dbReference type="PANTHER" id="PTHR13950">
    <property type="entry name" value="RABCONNECTIN-RELATED"/>
    <property type="match status" value="1"/>
</dbReference>